<evidence type="ECO:0000313" key="2">
    <source>
        <dbReference type="Proteomes" id="UP000641454"/>
    </source>
</evidence>
<comment type="caution">
    <text evidence="1">The sequence shown here is derived from an EMBL/GenBank/DDBJ whole genome shotgun (WGS) entry which is preliminary data.</text>
</comment>
<protein>
    <recommendedName>
        <fullName evidence="3">Lipoprotein</fullName>
    </recommendedName>
</protein>
<sequence length="139" mass="15534">MKKIIMIASLITLSSCGNKAPKCEDKKVTELVLSVLDDNKDKLQVNLPIFGLVPFRTFKKENSKVANIMTTSSDDKLLICGCEGSVEAWIEKSDDGKKTDTLVSTITYTAQMNSEKEIIVKVNDVKPFEMKDKSIYNNH</sequence>
<gene>
    <name evidence="1" type="ORF">H8R25_17160</name>
</gene>
<organism evidence="1 2">
    <name type="scientific">Flavobacterium muglaense</name>
    <dbReference type="NCBI Taxonomy" id="2764716"/>
    <lineage>
        <taxon>Bacteria</taxon>
        <taxon>Pseudomonadati</taxon>
        <taxon>Bacteroidota</taxon>
        <taxon>Flavobacteriia</taxon>
        <taxon>Flavobacteriales</taxon>
        <taxon>Flavobacteriaceae</taxon>
        <taxon>Flavobacterium</taxon>
    </lineage>
</organism>
<reference evidence="1 2" key="1">
    <citation type="submission" date="2020-08" db="EMBL/GenBank/DDBJ databases">
        <title>Description of novel Flavobacterium F-392 isolate.</title>
        <authorList>
            <person name="Saticioglu I.B."/>
            <person name="Duman M."/>
            <person name="Altun S."/>
        </authorList>
    </citation>
    <scope>NUCLEOTIDE SEQUENCE [LARGE SCALE GENOMIC DNA]</scope>
    <source>
        <strain evidence="1 2">F-392</strain>
    </source>
</reference>
<dbReference type="Proteomes" id="UP000641454">
    <property type="component" value="Unassembled WGS sequence"/>
</dbReference>
<evidence type="ECO:0000313" key="1">
    <source>
        <dbReference type="EMBL" id="MBC5846149.1"/>
    </source>
</evidence>
<dbReference type="EMBL" id="JACRUL010000077">
    <property type="protein sequence ID" value="MBC5846149.1"/>
    <property type="molecule type" value="Genomic_DNA"/>
</dbReference>
<name>A0A923SHX8_9FLAO</name>
<evidence type="ECO:0008006" key="3">
    <source>
        <dbReference type="Google" id="ProtNLM"/>
    </source>
</evidence>
<dbReference type="PROSITE" id="PS51257">
    <property type="entry name" value="PROKAR_LIPOPROTEIN"/>
    <property type="match status" value="1"/>
</dbReference>
<proteinExistence type="predicted"/>
<dbReference type="RefSeq" id="WP_187021515.1">
    <property type="nucleotide sequence ID" value="NZ_JACRUK010000076.1"/>
</dbReference>
<keyword evidence="2" id="KW-1185">Reference proteome</keyword>
<accession>A0A923SHX8</accession>
<dbReference type="AlphaFoldDB" id="A0A923SHX8"/>